<name>A0A8C4LGX2_EQUAS</name>
<dbReference type="AlphaFoldDB" id="A0A8C4LGX2"/>
<protein>
    <submittedName>
        <fullName evidence="2">Uncharacterized protein</fullName>
    </submittedName>
</protein>
<proteinExistence type="predicted"/>
<feature type="region of interest" description="Disordered" evidence="1">
    <location>
        <begin position="75"/>
        <end position="96"/>
    </location>
</feature>
<sequence>VQANCSQLHSPPGAAGSEDASASQCAHARLTECSCLHSGDVHIQINSIPKECTENPGSRNIRSGVHSRTHGCVHSRLRSHSHNEARQPDETATESGDHVTIQSLLLMNGELCSTSLRVEHLHIVFGILLQCARFLKK</sequence>
<dbReference type="OMA" id="SAPHCVH"/>
<evidence type="ECO:0000313" key="2">
    <source>
        <dbReference type="Ensembl" id="ENSEASP00005011781.1"/>
    </source>
</evidence>
<evidence type="ECO:0000256" key="1">
    <source>
        <dbReference type="SAM" id="MobiDB-lite"/>
    </source>
</evidence>
<organism evidence="2">
    <name type="scientific">Equus asinus asinus</name>
    <dbReference type="NCBI Taxonomy" id="83772"/>
    <lineage>
        <taxon>Eukaryota</taxon>
        <taxon>Metazoa</taxon>
        <taxon>Chordata</taxon>
        <taxon>Craniata</taxon>
        <taxon>Vertebrata</taxon>
        <taxon>Euteleostomi</taxon>
        <taxon>Mammalia</taxon>
        <taxon>Eutheria</taxon>
        <taxon>Laurasiatheria</taxon>
        <taxon>Perissodactyla</taxon>
        <taxon>Equidae</taxon>
        <taxon>Equus</taxon>
    </lineage>
</organism>
<reference evidence="2" key="1">
    <citation type="submission" date="2023-03" db="UniProtKB">
        <authorList>
            <consortium name="Ensembl"/>
        </authorList>
    </citation>
    <scope>IDENTIFICATION</scope>
</reference>
<accession>A0A8C4LGX2</accession>
<dbReference type="Ensembl" id="ENSEAST00005012801.1">
    <property type="protein sequence ID" value="ENSEASP00005011781.1"/>
    <property type="gene ID" value="ENSEASG00005008262.1"/>
</dbReference>